<protein>
    <submittedName>
        <fullName evidence="2">Xre family transcriptional regulator</fullName>
    </submittedName>
</protein>
<dbReference type="PaxDb" id="67767-A0A0J7K769"/>
<evidence type="ECO:0000313" key="2">
    <source>
        <dbReference type="EMBL" id="KMQ86084.1"/>
    </source>
</evidence>
<dbReference type="AlphaFoldDB" id="A0A0J7K769"/>
<feature type="region of interest" description="Disordered" evidence="1">
    <location>
        <begin position="63"/>
        <end position="84"/>
    </location>
</feature>
<gene>
    <name evidence="2" type="ORF">RF55_15043</name>
</gene>
<keyword evidence="3" id="KW-1185">Reference proteome</keyword>
<feature type="compositionally biased region" description="Basic residues" evidence="1">
    <location>
        <begin position="73"/>
        <end position="84"/>
    </location>
</feature>
<feature type="non-terminal residue" evidence="2">
    <location>
        <position position="84"/>
    </location>
</feature>
<reference evidence="2 3" key="1">
    <citation type="submission" date="2015-04" db="EMBL/GenBank/DDBJ databases">
        <title>Lasius niger genome sequencing.</title>
        <authorList>
            <person name="Konorov E.A."/>
            <person name="Nikitin M.A."/>
            <person name="Kirill M.V."/>
            <person name="Chang P."/>
        </authorList>
    </citation>
    <scope>NUCLEOTIDE SEQUENCE [LARGE SCALE GENOMIC DNA]</scope>
    <source>
        <tissue evidence="2">Whole</tissue>
    </source>
</reference>
<evidence type="ECO:0000256" key="1">
    <source>
        <dbReference type="SAM" id="MobiDB-lite"/>
    </source>
</evidence>
<accession>A0A0J7K769</accession>
<sequence>MSEENLQFPVAELKQLKQQQQHISKVTKEKSYIKDIISQEDLQLLGIAAQIAAQQQQQNRIINNKSRPELQSKHKSAKVPHSSK</sequence>
<comment type="caution">
    <text evidence="2">The sequence shown here is derived from an EMBL/GenBank/DDBJ whole genome shotgun (WGS) entry which is preliminary data.</text>
</comment>
<evidence type="ECO:0000313" key="3">
    <source>
        <dbReference type="Proteomes" id="UP000036403"/>
    </source>
</evidence>
<proteinExistence type="predicted"/>
<organism evidence="2 3">
    <name type="scientific">Lasius niger</name>
    <name type="common">Black garden ant</name>
    <dbReference type="NCBI Taxonomy" id="67767"/>
    <lineage>
        <taxon>Eukaryota</taxon>
        <taxon>Metazoa</taxon>
        <taxon>Ecdysozoa</taxon>
        <taxon>Arthropoda</taxon>
        <taxon>Hexapoda</taxon>
        <taxon>Insecta</taxon>
        <taxon>Pterygota</taxon>
        <taxon>Neoptera</taxon>
        <taxon>Endopterygota</taxon>
        <taxon>Hymenoptera</taxon>
        <taxon>Apocrita</taxon>
        <taxon>Aculeata</taxon>
        <taxon>Formicoidea</taxon>
        <taxon>Formicidae</taxon>
        <taxon>Formicinae</taxon>
        <taxon>Lasius</taxon>
        <taxon>Lasius</taxon>
    </lineage>
</organism>
<name>A0A0J7K769_LASNI</name>
<dbReference type="Proteomes" id="UP000036403">
    <property type="component" value="Unassembled WGS sequence"/>
</dbReference>
<dbReference type="EMBL" id="LBMM01012640">
    <property type="protein sequence ID" value="KMQ86084.1"/>
    <property type="molecule type" value="Genomic_DNA"/>
</dbReference>